<evidence type="ECO:0000256" key="1">
    <source>
        <dbReference type="ARBA" id="ARBA00004496"/>
    </source>
</evidence>
<comment type="similarity">
    <text evidence="2">Belongs to the actin family. ARP6 subfamily.</text>
</comment>
<dbReference type="GO" id="GO:0005634">
    <property type="term" value="C:nucleus"/>
    <property type="evidence" value="ECO:0007669"/>
    <property type="project" value="UniProtKB-ARBA"/>
</dbReference>
<dbReference type="SUPFAM" id="SSF53067">
    <property type="entry name" value="Actin-like ATPase domain"/>
    <property type="match status" value="2"/>
</dbReference>
<accession>A0AAX4PG49</accession>
<dbReference type="PANTHER" id="PTHR11937">
    <property type="entry name" value="ACTIN"/>
    <property type="match status" value="1"/>
</dbReference>
<name>A0AAX4PG49_9CHLO</name>
<sequence>MDDHEVVVVDNGAGWIRAERATAEEPQRFPNAAAKSRAEAFTRYADFSQVQDITGLALRRPHERGYLSNADLEREIWSFVLRSRIKVDPKESGLLVTEPLVNLRACESALEQIVFEDFGFRSYYSCPAPVLAAREHFEASKSDASAAGTALVVDAGFSFTHAVPVFDGRGLNYGVRRLDFGGKAATNLLKEIVSHRSMNVMSEPYVVEMMKEETCFVSMDARSDLLKAQKSRGSFALDYVLPDGVTVLRPRVKTKEDEERLLEGFKNPRHAPQVATLNHERFMVPEVFFSPSDVGLHQCGIAELAIQACECVDPLLRPLMLSNVLLVGGSSLIPGLPERFRMELRKVAPIDCEVNVFHSKEMACEGAWRGGKRVVNSGEYRAKCMTIREYQEHGLDPTRRRFLS</sequence>
<proteinExistence type="inferred from homology"/>
<dbReference type="Gene3D" id="3.90.640.10">
    <property type="entry name" value="Actin, Chain A, domain 4"/>
    <property type="match status" value="1"/>
</dbReference>
<evidence type="ECO:0000256" key="2">
    <source>
        <dbReference type="ARBA" id="ARBA00005665"/>
    </source>
</evidence>
<dbReference type="Pfam" id="PF00022">
    <property type="entry name" value="Actin"/>
    <property type="match status" value="1"/>
</dbReference>
<reference evidence="4 5" key="1">
    <citation type="submission" date="2024-03" db="EMBL/GenBank/DDBJ databases">
        <title>Complete genome sequence of the green alga Chloropicon roscoffensis RCC1871.</title>
        <authorList>
            <person name="Lemieux C."/>
            <person name="Pombert J.-F."/>
            <person name="Otis C."/>
            <person name="Turmel M."/>
        </authorList>
    </citation>
    <scope>NUCLEOTIDE SEQUENCE [LARGE SCALE GENOMIC DNA]</scope>
    <source>
        <strain evidence="4 5">RCC1871</strain>
    </source>
</reference>
<dbReference type="CDD" id="cd10210">
    <property type="entry name" value="ASKHA_NBD_Arp6"/>
    <property type="match status" value="1"/>
</dbReference>
<comment type="subcellular location">
    <subcellularLocation>
        <location evidence="1">Cytoplasm</location>
    </subcellularLocation>
</comment>
<dbReference type="InterPro" id="IPR004000">
    <property type="entry name" value="Actin"/>
</dbReference>
<dbReference type="Proteomes" id="UP001472866">
    <property type="component" value="Chromosome 10"/>
</dbReference>
<keyword evidence="5" id="KW-1185">Reference proteome</keyword>
<dbReference type="FunFam" id="3.90.640.10:FF:000014">
    <property type="entry name" value="Putative actin-related protein 6"/>
    <property type="match status" value="1"/>
</dbReference>
<gene>
    <name evidence="4" type="ORF">HKI87_10g61520</name>
</gene>
<dbReference type="Gene3D" id="3.30.420.40">
    <property type="match status" value="2"/>
</dbReference>
<dbReference type="SMART" id="SM00268">
    <property type="entry name" value="ACTIN"/>
    <property type="match status" value="1"/>
</dbReference>
<evidence type="ECO:0000313" key="4">
    <source>
        <dbReference type="EMBL" id="WZN64595.1"/>
    </source>
</evidence>
<protein>
    <submittedName>
        <fullName evidence="4">Actin</fullName>
    </submittedName>
</protein>
<dbReference type="AlphaFoldDB" id="A0AAX4PG49"/>
<organism evidence="4 5">
    <name type="scientific">Chloropicon roscoffensis</name>
    <dbReference type="NCBI Taxonomy" id="1461544"/>
    <lineage>
        <taxon>Eukaryota</taxon>
        <taxon>Viridiplantae</taxon>
        <taxon>Chlorophyta</taxon>
        <taxon>Chloropicophyceae</taxon>
        <taxon>Chloropicales</taxon>
        <taxon>Chloropicaceae</taxon>
        <taxon>Chloropicon</taxon>
    </lineage>
</organism>
<dbReference type="EMBL" id="CP151510">
    <property type="protein sequence ID" value="WZN64595.1"/>
    <property type="molecule type" value="Genomic_DNA"/>
</dbReference>
<keyword evidence="3" id="KW-0963">Cytoplasm</keyword>
<dbReference type="Gene3D" id="2.30.36.70">
    <property type="entry name" value="Actin, Chain A, domain 2"/>
    <property type="match status" value="1"/>
</dbReference>
<evidence type="ECO:0000313" key="5">
    <source>
        <dbReference type="Proteomes" id="UP001472866"/>
    </source>
</evidence>
<dbReference type="InterPro" id="IPR043129">
    <property type="entry name" value="ATPase_NBD"/>
</dbReference>
<dbReference type="GO" id="GO:0005737">
    <property type="term" value="C:cytoplasm"/>
    <property type="evidence" value="ECO:0007669"/>
    <property type="project" value="UniProtKB-SubCell"/>
</dbReference>
<evidence type="ECO:0000256" key="3">
    <source>
        <dbReference type="ARBA" id="ARBA00022490"/>
    </source>
</evidence>